<dbReference type="Pfam" id="PF07690">
    <property type="entry name" value="MFS_1"/>
    <property type="match status" value="1"/>
</dbReference>
<dbReference type="Gene3D" id="1.20.1250.20">
    <property type="entry name" value="MFS general substrate transporter like domains"/>
    <property type="match status" value="2"/>
</dbReference>
<dbReference type="InterPro" id="IPR051084">
    <property type="entry name" value="H+-coupled_symporters"/>
</dbReference>
<dbReference type="InterPro" id="IPR011701">
    <property type="entry name" value="MFS"/>
</dbReference>
<feature type="transmembrane region" description="Helical" evidence="9">
    <location>
        <begin position="99"/>
        <end position="119"/>
    </location>
</feature>
<dbReference type="InterPro" id="IPR005829">
    <property type="entry name" value="Sugar_transporter_CS"/>
</dbReference>
<organism evidence="11 12">
    <name type="scientific">Burkholderia humptydooensis MSMB43</name>
    <dbReference type="NCBI Taxonomy" id="441157"/>
    <lineage>
        <taxon>Bacteria</taxon>
        <taxon>Pseudomonadati</taxon>
        <taxon>Pseudomonadota</taxon>
        <taxon>Betaproteobacteria</taxon>
        <taxon>Burkholderiales</taxon>
        <taxon>Burkholderiaceae</taxon>
        <taxon>Burkholderia</taxon>
        <taxon>pseudomallei group</taxon>
    </lineage>
</organism>
<evidence type="ECO:0000256" key="1">
    <source>
        <dbReference type="ARBA" id="ARBA00004651"/>
    </source>
</evidence>
<evidence type="ECO:0000259" key="10">
    <source>
        <dbReference type="PROSITE" id="PS50850"/>
    </source>
</evidence>
<evidence type="ECO:0000256" key="6">
    <source>
        <dbReference type="ARBA" id="ARBA00022847"/>
    </source>
</evidence>
<comment type="similarity">
    <text evidence="2">Belongs to the major facilitator superfamily. Metabolite:H+ Symporter (MHS) family (TC 2.A.1.6) family.</text>
</comment>
<feature type="domain" description="Major facilitator superfamily (MFS) profile" evidence="10">
    <location>
        <begin position="3"/>
        <end position="409"/>
    </location>
</feature>
<sequence>MRGIVAAVIGNALEWYDFVVFSYMTVVLADLFFPTGHSYTSILLTTGTFGVAFLMRPIGGLVLGSYADRFGRKRALSLVIALMTLGLLIISLAPTHASIGVAAPVLIVIARLIQGFSAGGEFGTATALLIESAPPGRSGFFGSFQMASQAAALLLGAIVGALVTKGLSHDELMAWGWRIPFVIGLVIGPVGFYIRRNLVEPESAPAADERPTQVLQSVVRDHIGGVLSSLAAVVALTSSVYVLVSYLPTYAVKQLKLPIEASFYALVAGNTLLVLLCPVAGRISDSIGRKSLSLVSLVVTLALLYPLFAWLNASPSVAKILLVQCLLSVSLAGFYGPFGALVSEQFPAEVRSTGLSLAYNLAVMLFGGFSQMIVTWLIDATGSALAPTFYAMFCVGMAVVGVATMAAGRVSLTVGAPGALR</sequence>
<feature type="transmembrane region" description="Helical" evidence="9">
    <location>
        <begin position="390"/>
        <end position="412"/>
    </location>
</feature>
<accession>A0ABN0GB95</accession>
<evidence type="ECO:0000256" key="5">
    <source>
        <dbReference type="ARBA" id="ARBA00022692"/>
    </source>
</evidence>
<dbReference type="InterPro" id="IPR036259">
    <property type="entry name" value="MFS_trans_sf"/>
</dbReference>
<keyword evidence="3" id="KW-0813">Transport</keyword>
<dbReference type="PANTHER" id="PTHR43528:SF8">
    <property type="entry name" value="BLR0239 PROTEIN"/>
    <property type="match status" value="1"/>
</dbReference>
<protein>
    <submittedName>
        <fullName evidence="11">Major facilitator family transporter</fullName>
    </submittedName>
</protein>
<evidence type="ECO:0000256" key="8">
    <source>
        <dbReference type="ARBA" id="ARBA00023136"/>
    </source>
</evidence>
<evidence type="ECO:0000256" key="2">
    <source>
        <dbReference type="ARBA" id="ARBA00008240"/>
    </source>
</evidence>
<dbReference type="PANTHER" id="PTHR43528">
    <property type="entry name" value="ALPHA-KETOGLUTARATE PERMEASE"/>
    <property type="match status" value="1"/>
</dbReference>
<feature type="transmembrane region" description="Helical" evidence="9">
    <location>
        <begin position="39"/>
        <end position="63"/>
    </location>
</feature>
<feature type="transmembrane region" description="Helical" evidence="9">
    <location>
        <begin position="261"/>
        <end position="280"/>
    </location>
</feature>
<feature type="transmembrane region" description="Helical" evidence="9">
    <location>
        <begin position="317"/>
        <end position="336"/>
    </location>
</feature>
<keyword evidence="5 9" id="KW-0812">Transmembrane</keyword>
<keyword evidence="7 9" id="KW-1133">Transmembrane helix</keyword>
<dbReference type="EMBL" id="JH692061">
    <property type="protein sequence ID" value="EIP89472.1"/>
    <property type="molecule type" value="Genomic_DNA"/>
</dbReference>
<gene>
    <name evidence="11" type="ORF">A33K_13051</name>
</gene>
<evidence type="ECO:0000256" key="7">
    <source>
        <dbReference type="ARBA" id="ARBA00022989"/>
    </source>
</evidence>
<dbReference type="PROSITE" id="PS50850">
    <property type="entry name" value="MFS"/>
    <property type="match status" value="1"/>
</dbReference>
<dbReference type="PROSITE" id="PS00216">
    <property type="entry name" value="SUGAR_TRANSPORT_1"/>
    <property type="match status" value="1"/>
</dbReference>
<evidence type="ECO:0000256" key="3">
    <source>
        <dbReference type="ARBA" id="ARBA00022448"/>
    </source>
</evidence>
<dbReference type="InterPro" id="IPR020846">
    <property type="entry name" value="MFS_dom"/>
</dbReference>
<dbReference type="Proteomes" id="UP000004682">
    <property type="component" value="Unassembled WGS sequence"/>
</dbReference>
<keyword evidence="6" id="KW-0769">Symport</keyword>
<evidence type="ECO:0000256" key="4">
    <source>
        <dbReference type="ARBA" id="ARBA00022475"/>
    </source>
</evidence>
<feature type="transmembrane region" description="Helical" evidence="9">
    <location>
        <begin position="292"/>
        <end position="311"/>
    </location>
</feature>
<reference evidence="12" key="1">
    <citation type="journal article" date="2012" name="J. Bacteriol.">
        <title>Revised Genome Sequence of Burkholderia thailandensis MSMB43 with Improved Annotation.</title>
        <authorList>
            <person name="Zhuo Y."/>
            <person name="Liu L."/>
            <person name="Wang Q."/>
            <person name="Liu X."/>
            <person name="Ren B."/>
            <person name="Liu M."/>
            <person name="Ni P."/>
            <person name="Cheng Y.Q."/>
            <person name="Zhang L."/>
        </authorList>
    </citation>
    <scope>NUCLEOTIDE SEQUENCE [LARGE SCALE GENOMIC DNA]</scope>
    <source>
        <strain evidence="12">MSMB43</strain>
    </source>
</reference>
<keyword evidence="8 9" id="KW-0472">Membrane</keyword>
<feature type="transmembrane region" description="Helical" evidence="9">
    <location>
        <begin position="75"/>
        <end position="93"/>
    </location>
</feature>
<comment type="subcellular location">
    <subcellularLocation>
        <location evidence="1">Cell membrane</location>
        <topology evidence="1">Multi-pass membrane protein</topology>
    </subcellularLocation>
</comment>
<feature type="transmembrane region" description="Helical" evidence="9">
    <location>
        <begin position="226"/>
        <end position="249"/>
    </location>
</feature>
<evidence type="ECO:0000313" key="12">
    <source>
        <dbReference type="Proteomes" id="UP000004682"/>
    </source>
</evidence>
<evidence type="ECO:0000256" key="9">
    <source>
        <dbReference type="SAM" id="Phobius"/>
    </source>
</evidence>
<keyword evidence="4" id="KW-1003">Cell membrane</keyword>
<name>A0ABN0GB95_9BURK</name>
<feature type="transmembrane region" description="Helical" evidence="9">
    <location>
        <begin position="140"/>
        <end position="163"/>
    </location>
</feature>
<keyword evidence="12" id="KW-1185">Reference proteome</keyword>
<dbReference type="SUPFAM" id="SSF103473">
    <property type="entry name" value="MFS general substrate transporter"/>
    <property type="match status" value="1"/>
</dbReference>
<feature type="transmembrane region" description="Helical" evidence="9">
    <location>
        <begin position="12"/>
        <end position="33"/>
    </location>
</feature>
<feature type="transmembrane region" description="Helical" evidence="9">
    <location>
        <begin position="175"/>
        <end position="194"/>
    </location>
</feature>
<evidence type="ECO:0000313" key="11">
    <source>
        <dbReference type="EMBL" id="EIP89472.1"/>
    </source>
</evidence>
<proteinExistence type="inferred from homology"/>
<feature type="transmembrane region" description="Helical" evidence="9">
    <location>
        <begin position="357"/>
        <end position="378"/>
    </location>
</feature>